<dbReference type="Proteomes" id="UP000618240">
    <property type="component" value="Unassembled WGS sequence"/>
</dbReference>
<dbReference type="InterPro" id="IPR018392">
    <property type="entry name" value="LysM"/>
</dbReference>
<dbReference type="Gene3D" id="3.10.350.10">
    <property type="entry name" value="LysM domain"/>
    <property type="match status" value="1"/>
</dbReference>
<name>A0ABS8A398_9FLAO</name>
<feature type="domain" description="LysM" evidence="1">
    <location>
        <begin position="4"/>
        <end position="49"/>
    </location>
</feature>
<gene>
    <name evidence="2" type="ORF">JI747_014875</name>
</gene>
<evidence type="ECO:0000313" key="2">
    <source>
        <dbReference type="EMBL" id="MCA6068467.1"/>
    </source>
</evidence>
<organism evidence="2 3">
    <name type="scientific">Chryseobacterium tagetis</name>
    <dbReference type="NCBI Taxonomy" id="2801334"/>
    <lineage>
        <taxon>Bacteria</taxon>
        <taxon>Pseudomonadati</taxon>
        <taxon>Bacteroidota</taxon>
        <taxon>Flavobacteriia</taxon>
        <taxon>Flavobacteriales</taxon>
        <taxon>Weeksellaceae</taxon>
        <taxon>Chryseobacterium group</taxon>
        <taxon>Chryseobacterium</taxon>
    </lineage>
</organism>
<reference evidence="2 3" key="1">
    <citation type="submission" date="2021-09" db="EMBL/GenBank/DDBJ databases">
        <title>Genome sequencing and assembly of Chryseobacterium sp. RG1.</title>
        <authorList>
            <person name="Chhetri G."/>
        </authorList>
    </citation>
    <scope>NUCLEOTIDE SEQUENCE [LARGE SCALE GENOMIC DNA]</scope>
    <source>
        <strain evidence="2 3">RG1</strain>
    </source>
</reference>
<evidence type="ECO:0000259" key="1">
    <source>
        <dbReference type="PROSITE" id="PS51782"/>
    </source>
</evidence>
<accession>A0ABS8A398</accession>
<dbReference type="RefSeq" id="WP_225689681.1">
    <property type="nucleotide sequence ID" value="NZ_JAERSE020000004.1"/>
</dbReference>
<evidence type="ECO:0000313" key="3">
    <source>
        <dbReference type="Proteomes" id="UP000618240"/>
    </source>
</evidence>
<protein>
    <recommendedName>
        <fullName evidence="1">LysM domain-containing protein</fullName>
    </recommendedName>
</protein>
<dbReference type="EMBL" id="JAERSE020000004">
    <property type="protein sequence ID" value="MCA6068467.1"/>
    <property type="molecule type" value="Genomic_DNA"/>
</dbReference>
<dbReference type="InterPro" id="IPR036779">
    <property type="entry name" value="LysM_dom_sf"/>
</dbReference>
<keyword evidence="3" id="KW-1185">Reference proteome</keyword>
<sequence length="353" mass="41647">MKIIKYKIEKGENLRSIAEKFNMDVEALKKFHNSNSGFSSMIFSDKLPIHLDTIFIKQNTFEEALIKKGNMESLNFEEVVRYRCEQLNISRVNNEIITLSANTFHEFLVKKAKNTSIFNVEITDFGFSVEPAVYESGFLFAQKLEKLKLPITFNISEEAFMKEIFNYDQIKNRWKKFRDFELQNTELYKQLISQAPKQAEDIIATGDKEFLNKENLGKMMDKNLFFHLFMKSFLGDRLKNYQLQQFSQIFPNIDLTTDVVKSLVREDDRSATYRLVGTLNRENLSEETLKNFYDTIYKSSLRFNYTTFDFIYRITYTIDKETELIQDGKASIAEKIKNNFEVITEYNIKKVEL</sequence>
<proteinExistence type="predicted"/>
<comment type="caution">
    <text evidence="2">The sequence shown here is derived from an EMBL/GenBank/DDBJ whole genome shotgun (WGS) entry which is preliminary data.</text>
</comment>
<dbReference type="PROSITE" id="PS51782">
    <property type="entry name" value="LYSM"/>
    <property type="match status" value="1"/>
</dbReference>